<organism evidence="1">
    <name type="scientific">marine sediment metagenome</name>
    <dbReference type="NCBI Taxonomy" id="412755"/>
    <lineage>
        <taxon>unclassified sequences</taxon>
        <taxon>metagenomes</taxon>
        <taxon>ecological metagenomes</taxon>
    </lineage>
</organism>
<comment type="caution">
    <text evidence="1">The sequence shown here is derived from an EMBL/GenBank/DDBJ whole genome shotgun (WGS) entry which is preliminary data.</text>
</comment>
<protein>
    <submittedName>
        <fullName evidence="1">Uncharacterized protein</fullName>
    </submittedName>
</protein>
<gene>
    <name evidence="1" type="ORF">LCGC14_2515310</name>
</gene>
<proteinExistence type="predicted"/>
<accession>A0A0F9D9I9</accession>
<feature type="non-terminal residue" evidence="1">
    <location>
        <position position="1"/>
    </location>
</feature>
<dbReference type="AlphaFoldDB" id="A0A0F9D9I9"/>
<name>A0A0F9D9I9_9ZZZZ</name>
<evidence type="ECO:0000313" key="1">
    <source>
        <dbReference type="EMBL" id="KKL14471.1"/>
    </source>
</evidence>
<reference evidence="1" key="1">
    <citation type="journal article" date="2015" name="Nature">
        <title>Complex archaea that bridge the gap between prokaryotes and eukaryotes.</title>
        <authorList>
            <person name="Spang A."/>
            <person name="Saw J.H."/>
            <person name="Jorgensen S.L."/>
            <person name="Zaremba-Niedzwiedzka K."/>
            <person name="Martijn J."/>
            <person name="Lind A.E."/>
            <person name="van Eijk R."/>
            <person name="Schleper C."/>
            <person name="Guy L."/>
            <person name="Ettema T.J."/>
        </authorList>
    </citation>
    <scope>NUCLEOTIDE SEQUENCE</scope>
</reference>
<sequence length="58" mass="6495">CETCGACDGRCGMLIQLPNGPDECLNCRDTRKRQEVVIHGDLERTSEELARTMEILSQ</sequence>
<dbReference type="EMBL" id="LAZR01040445">
    <property type="protein sequence ID" value="KKL14471.1"/>
    <property type="molecule type" value="Genomic_DNA"/>
</dbReference>